<gene>
    <name evidence="2" type="ORF">ENJ78_00375</name>
</gene>
<feature type="transmembrane region" description="Helical" evidence="1">
    <location>
        <begin position="30"/>
        <end position="51"/>
    </location>
</feature>
<protein>
    <recommendedName>
        <fullName evidence="3">Cell envelope-related transcriptional attenuator domain-containing protein</fullName>
    </recommendedName>
</protein>
<comment type="caution">
    <text evidence="2">The sequence shown here is derived from an EMBL/GenBank/DDBJ whole genome shotgun (WGS) entry which is preliminary data.</text>
</comment>
<proteinExistence type="predicted"/>
<keyword evidence="1" id="KW-1133">Transmembrane helix</keyword>
<evidence type="ECO:0008006" key="3">
    <source>
        <dbReference type="Google" id="ProtNLM"/>
    </source>
</evidence>
<name>A0A7V5MH23_UNCKA</name>
<dbReference type="EMBL" id="DRNS01000028">
    <property type="protein sequence ID" value="HHH14146.1"/>
    <property type="molecule type" value="Genomic_DNA"/>
</dbReference>
<feature type="non-terminal residue" evidence="2">
    <location>
        <position position="289"/>
    </location>
</feature>
<dbReference type="AlphaFoldDB" id="A0A7V5MH23"/>
<keyword evidence="1" id="KW-0472">Membrane</keyword>
<accession>A0A7V5MH23</accession>
<evidence type="ECO:0000313" key="2">
    <source>
        <dbReference type="EMBL" id="HHH14146.1"/>
    </source>
</evidence>
<dbReference type="Gene3D" id="3.40.630.190">
    <property type="entry name" value="LCP protein"/>
    <property type="match status" value="1"/>
</dbReference>
<organism evidence="2">
    <name type="scientific">candidate division WWE3 bacterium</name>
    <dbReference type="NCBI Taxonomy" id="2053526"/>
    <lineage>
        <taxon>Bacteria</taxon>
        <taxon>Katanobacteria</taxon>
    </lineage>
</organism>
<keyword evidence="1" id="KW-0812">Transmembrane</keyword>
<dbReference type="Proteomes" id="UP000886106">
    <property type="component" value="Unassembled WGS sequence"/>
</dbReference>
<sequence>MPARKYKRRTYKYTAKYKRRSKRLKRIKKVIRIFSFSIIGLVLSSIAFYLYTLTINLQKPFASASGGIDFNKTSYNSTKPFNLLLAEVSDTKDLHSDILDLYVFRIEPMNKKVVLIRIPVNTYTYLNKAIGEGYISKLYSLGNYSNKKLGYEYTINFLKRTLAINIDGYVFYDTEALNRFKSLNIKVNKEDLPDSIKYSYFLKISDLFNISRNNLLSDLNSMEIFKILSDTKSVSKDNYVYKELTASELSSPKEFDFFWQNNTEYTSIFSERLLVTVLNSTDTPGLATW</sequence>
<reference evidence="2" key="1">
    <citation type="journal article" date="2020" name="mSystems">
        <title>Genome- and Community-Level Interaction Insights into Carbon Utilization and Element Cycling Functions of Hydrothermarchaeota in Hydrothermal Sediment.</title>
        <authorList>
            <person name="Zhou Z."/>
            <person name="Liu Y."/>
            <person name="Xu W."/>
            <person name="Pan J."/>
            <person name="Luo Z.H."/>
            <person name="Li M."/>
        </authorList>
    </citation>
    <scope>NUCLEOTIDE SEQUENCE [LARGE SCALE GENOMIC DNA]</scope>
    <source>
        <strain evidence="2">HyVt-517</strain>
    </source>
</reference>
<evidence type="ECO:0000256" key="1">
    <source>
        <dbReference type="SAM" id="Phobius"/>
    </source>
</evidence>